<dbReference type="AlphaFoldDB" id="A0AAU8APQ7"/>
<dbReference type="EMBL" id="CP123385">
    <property type="protein sequence ID" value="XCC96609.1"/>
    <property type="molecule type" value="Genomic_DNA"/>
</dbReference>
<dbReference type="SUPFAM" id="SSF50939">
    <property type="entry name" value="Sialidases"/>
    <property type="match status" value="1"/>
</dbReference>
<protein>
    <submittedName>
        <fullName evidence="1">Pyocin knob domain-containing protein</fullName>
    </submittedName>
</protein>
<proteinExistence type="predicted"/>
<reference evidence="1" key="1">
    <citation type="submission" date="2023-02" db="EMBL/GenBank/DDBJ databases">
        <title>Description and genomic characterization of Salipiger bruguierae sp. nov., isolated from the sediment of mangrove plant Bruguiera sexangula.</title>
        <authorList>
            <person name="Long M."/>
        </authorList>
    </citation>
    <scope>NUCLEOTIDE SEQUENCE</scope>
    <source>
        <strain evidence="1">H15</strain>
    </source>
</reference>
<dbReference type="RefSeq" id="WP_353475504.1">
    <property type="nucleotide sequence ID" value="NZ_CP123385.1"/>
</dbReference>
<name>A0AAU8APQ7_9RHOB</name>
<gene>
    <name evidence="1" type="ORF">PVT71_18240</name>
</gene>
<evidence type="ECO:0000313" key="1">
    <source>
        <dbReference type="EMBL" id="XCC96609.1"/>
    </source>
</evidence>
<organism evidence="1">
    <name type="scientific">Alloyangia sp. H15</name>
    <dbReference type="NCBI Taxonomy" id="3029062"/>
    <lineage>
        <taxon>Bacteria</taxon>
        <taxon>Pseudomonadati</taxon>
        <taxon>Pseudomonadota</taxon>
        <taxon>Alphaproteobacteria</taxon>
        <taxon>Rhodobacterales</taxon>
        <taxon>Roseobacteraceae</taxon>
        <taxon>Alloyangia</taxon>
    </lineage>
</organism>
<sequence>MALVDLIGGGAVAPTDRGYQAYLEIVTGAGETPLSKADWLAMWNTGKYFPRVNPESPAWLAGDVIAMSETRTHNGSLWQALQPSQGIAPGSNAEYWALLLQGPSTVTFQSVIHDTTAGRGLLAGAYGWGQQGNQQTAKLLSEALSSGVHQFASTDPENPISTGGAVLVIRYGASWLTQIVFGANSTVAFIRRSQDNGVTWSAWVPLIPTYGSNANGSYVRLADGTQLCWNRIDSQAIAISTASGNIFNDTAQPPISFPASFTVAPSVQVNLRGNSTWASVSAVTASSFTPVFFAATSTTGTQVLYWMAIGRWF</sequence>
<accession>A0AAU8APQ7</accession>
<dbReference type="CDD" id="cd19958">
    <property type="entry name" value="pyocin_knob"/>
    <property type="match status" value="1"/>
</dbReference>
<dbReference type="InterPro" id="IPR036278">
    <property type="entry name" value="Sialidase_sf"/>
</dbReference>